<proteinExistence type="predicted"/>
<comment type="caution">
    <text evidence="4">The sequence shown here is derived from an EMBL/GenBank/DDBJ whole genome shotgun (WGS) entry which is preliminary data.</text>
</comment>
<name>A0ABV8V3V8_9GAMM</name>
<reference evidence="5" key="1">
    <citation type="journal article" date="2019" name="Int. J. Syst. Evol. Microbiol.">
        <title>The Global Catalogue of Microorganisms (GCM) 10K type strain sequencing project: providing services to taxonomists for standard genome sequencing and annotation.</title>
        <authorList>
            <consortium name="The Broad Institute Genomics Platform"/>
            <consortium name="The Broad Institute Genome Sequencing Center for Infectious Disease"/>
            <person name="Wu L."/>
            <person name="Ma J."/>
        </authorList>
    </citation>
    <scope>NUCLEOTIDE SEQUENCE [LARGE SCALE GENOMIC DNA]</scope>
    <source>
        <strain evidence="5">CECT 8570</strain>
    </source>
</reference>
<feature type="region of interest" description="Disordered" evidence="1">
    <location>
        <begin position="27"/>
        <end position="50"/>
    </location>
</feature>
<dbReference type="Gene3D" id="2.60.40.10">
    <property type="entry name" value="Immunoglobulins"/>
    <property type="match status" value="1"/>
</dbReference>
<keyword evidence="5" id="KW-1185">Reference proteome</keyword>
<dbReference type="SUPFAM" id="SSF49265">
    <property type="entry name" value="Fibronectin type III"/>
    <property type="match status" value="1"/>
</dbReference>
<evidence type="ECO:0000256" key="2">
    <source>
        <dbReference type="SAM" id="SignalP"/>
    </source>
</evidence>
<keyword evidence="2" id="KW-0732">Signal</keyword>
<evidence type="ECO:0000313" key="5">
    <source>
        <dbReference type="Proteomes" id="UP001595840"/>
    </source>
</evidence>
<dbReference type="InterPro" id="IPR036116">
    <property type="entry name" value="FN3_sf"/>
</dbReference>
<gene>
    <name evidence="4" type="ORF">ACFOX3_04765</name>
</gene>
<evidence type="ECO:0000256" key="1">
    <source>
        <dbReference type="SAM" id="MobiDB-lite"/>
    </source>
</evidence>
<protein>
    <recommendedName>
        <fullName evidence="3">Fibronectin type-III domain-containing protein</fullName>
    </recommendedName>
</protein>
<dbReference type="InterPro" id="IPR003961">
    <property type="entry name" value="FN3_dom"/>
</dbReference>
<dbReference type="RefSeq" id="WP_290259461.1">
    <property type="nucleotide sequence ID" value="NZ_JAUFQG010000004.1"/>
</dbReference>
<sequence>MNSRLPTAASLILLTCLTACGGGSGSDHQSEGDVLPVPPPSTVDGGDNGGEVPVPPVILSEDFGDGLFVGFGEADTISFFSSDYKALSTDNPDDSQPSFYYPTCCFFEGDDPALGTAVNLEQLGIVSDAGNPSLLLNTGRFSLGQTRPELDGTDPKKDSTSGDVTGTWGELNLSTDYRISFCVKEASGSRNMQVFVDNNSSSESKSYWGGGSAGSRIFNVPVNQLVAGKRVEINVPGNVTLEPGATPVDIRPVLVGNATSFLQLRVEGGSTVIIDDLLVEPQTENGQADLPECGVFTPATPPAVPDAPTLNAGDGQITVSWSTGVGVGSYDLAWGTSNDISTATQMLDVSSPVVLESLANGTEYFTFLRANNSAGSSDWSAAASATPVAPLGCVVTTPGDITGSIAWSVYDGCISPESSGALVLKANSTGSLTYADTDILFSANNDGTATLDTSADSGARSKGDITGVVADADGYPQYFTLLARVDVSASPARGLEVETAFNAPSDARVKILLRPDQGADGRFQLERFQDGTANAEADLTMADDYHVYQINYIVTDPTDVSVVDGKNISASVYRDGVNISEQLSGATMGDLAVLGTGRTGGGGANRLRIGEDASSGYFAKVDWLLWSNDAAVAAMSADDLVGELPASIGELGFYAGAGGSAAILNESFDAATDGDGSTSDFFTAGYKAISSDASKAFYNVTGSGSRITLAGGQLSINNARFSIGDSNPGAATSAGSVPQGDLDLSQPYVISFDVTANGNDGASTGKCQVYVDNNTSSSSSSQHGGSSKIFEKTVATIADDDGATGTVSIASSVGTAMSFIQLRCDSGVTAPITIDNVKVELQ</sequence>
<accession>A0ABV8V3V8</accession>
<evidence type="ECO:0000259" key="3">
    <source>
        <dbReference type="PROSITE" id="PS50853"/>
    </source>
</evidence>
<dbReference type="EMBL" id="JBHSCX010000003">
    <property type="protein sequence ID" value="MFC4361602.1"/>
    <property type="molecule type" value="Genomic_DNA"/>
</dbReference>
<evidence type="ECO:0000313" key="4">
    <source>
        <dbReference type="EMBL" id="MFC4361602.1"/>
    </source>
</evidence>
<feature type="signal peptide" evidence="2">
    <location>
        <begin position="1"/>
        <end position="21"/>
    </location>
</feature>
<organism evidence="4 5">
    <name type="scientific">Simiduia curdlanivorans</name>
    <dbReference type="NCBI Taxonomy" id="1492769"/>
    <lineage>
        <taxon>Bacteria</taxon>
        <taxon>Pseudomonadati</taxon>
        <taxon>Pseudomonadota</taxon>
        <taxon>Gammaproteobacteria</taxon>
        <taxon>Cellvibrionales</taxon>
        <taxon>Cellvibrionaceae</taxon>
        <taxon>Simiduia</taxon>
    </lineage>
</organism>
<dbReference type="Proteomes" id="UP001595840">
    <property type="component" value="Unassembled WGS sequence"/>
</dbReference>
<dbReference type="PROSITE" id="PS50853">
    <property type="entry name" value="FN3"/>
    <property type="match status" value="1"/>
</dbReference>
<dbReference type="InterPro" id="IPR013783">
    <property type="entry name" value="Ig-like_fold"/>
</dbReference>
<feature type="chain" id="PRO_5047106787" description="Fibronectin type-III domain-containing protein" evidence="2">
    <location>
        <begin position="22"/>
        <end position="842"/>
    </location>
</feature>
<feature type="domain" description="Fibronectin type-III" evidence="3">
    <location>
        <begin position="301"/>
        <end position="391"/>
    </location>
</feature>